<gene>
    <name evidence="4" type="ORF">H072_4131</name>
</gene>
<feature type="compositionally biased region" description="Gly residues" evidence="1">
    <location>
        <begin position="137"/>
        <end position="146"/>
    </location>
</feature>
<name>S8AGB8_DACHA</name>
<feature type="compositionally biased region" description="Low complexity" evidence="1">
    <location>
        <begin position="269"/>
        <end position="282"/>
    </location>
</feature>
<evidence type="ECO:0000313" key="4">
    <source>
        <dbReference type="EMBL" id="EPS41889.1"/>
    </source>
</evidence>
<feature type="compositionally biased region" description="Gly residues" evidence="1">
    <location>
        <begin position="97"/>
        <end position="123"/>
    </location>
</feature>
<evidence type="ECO:0000313" key="5">
    <source>
        <dbReference type="Proteomes" id="UP000015100"/>
    </source>
</evidence>
<accession>S8AGB8</accession>
<feature type="transmembrane region" description="Helical" evidence="2">
    <location>
        <begin position="327"/>
        <end position="345"/>
    </location>
</feature>
<comment type="caution">
    <text evidence="4">The sequence shown here is derived from an EMBL/GenBank/DDBJ whole genome shotgun (WGS) entry which is preliminary data.</text>
</comment>
<proteinExistence type="predicted"/>
<evidence type="ECO:0000256" key="1">
    <source>
        <dbReference type="SAM" id="MobiDB-lite"/>
    </source>
</evidence>
<keyword evidence="2" id="KW-0472">Membrane</keyword>
<evidence type="ECO:0000256" key="3">
    <source>
        <dbReference type="SAM" id="SignalP"/>
    </source>
</evidence>
<organism evidence="4 5">
    <name type="scientific">Dactylellina haptotyla (strain CBS 200.50)</name>
    <name type="common">Nematode-trapping fungus</name>
    <name type="synonym">Monacrosporium haptotylum</name>
    <dbReference type="NCBI Taxonomy" id="1284197"/>
    <lineage>
        <taxon>Eukaryota</taxon>
        <taxon>Fungi</taxon>
        <taxon>Dikarya</taxon>
        <taxon>Ascomycota</taxon>
        <taxon>Pezizomycotina</taxon>
        <taxon>Orbiliomycetes</taxon>
        <taxon>Orbiliales</taxon>
        <taxon>Orbiliaceae</taxon>
        <taxon>Dactylellina</taxon>
    </lineage>
</organism>
<feature type="region of interest" description="Disordered" evidence="1">
    <location>
        <begin position="88"/>
        <end position="317"/>
    </location>
</feature>
<feature type="compositionally biased region" description="Low complexity" evidence="1">
    <location>
        <begin position="174"/>
        <end position="191"/>
    </location>
</feature>
<reference evidence="5" key="2">
    <citation type="submission" date="2013-04" db="EMBL/GenBank/DDBJ databases">
        <title>Genomic mechanisms accounting for the adaptation to parasitism in nematode-trapping fungi.</title>
        <authorList>
            <person name="Ahren D.G."/>
        </authorList>
    </citation>
    <scope>NUCLEOTIDE SEQUENCE [LARGE SCALE GENOMIC DNA]</scope>
    <source>
        <strain evidence="5">CBS 200.50</strain>
    </source>
</reference>
<reference evidence="4 5" key="1">
    <citation type="journal article" date="2013" name="PLoS Genet.">
        <title>Genomic mechanisms accounting for the adaptation to parasitism in nematode-trapping fungi.</title>
        <authorList>
            <person name="Meerupati T."/>
            <person name="Andersson K.M."/>
            <person name="Friman E."/>
            <person name="Kumar D."/>
            <person name="Tunlid A."/>
            <person name="Ahren D."/>
        </authorList>
    </citation>
    <scope>NUCLEOTIDE SEQUENCE [LARGE SCALE GENOMIC DNA]</scope>
    <source>
        <strain evidence="4 5">CBS 200.50</strain>
    </source>
</reference>
<dbReference type="AlphaFoldDB" id="S8AGB8"/>
<feature type="compositionally biased region" description="Low complexity" evidence="1">
    <location>
        <begin position="213"/>
        <end position="225"/>
    </location>
</feature>
<keyword evidence="5" id="KW-1185">Reference proteome</keyword>
<feature type="compositionally biased region" description="Polar residues" evidence="1">
    <location>
        <begin position="304"/>
        <end position="317"/>
    </location>
</feature>
<dbReference type="OMA" id="CINIVGC"/>
<feature type="compositionally biased region" description="Low complexity" evidence="1">
    <location>
        <begin position="147"/>
        <end position="162"/>
    </location>
</feature>
<dbReference type="HOGENOM" id="CLU_794575_0_0_1"/>
<feature type="compositionally biased region" description="Low complexity" evidence="1">
    <location>
        <begin position="292"/>
        <end position="303"/>
    </location>
</feature>
<dbReference type="EMBL" id="AQGS01000132">
    <property type="protein sequence ID" value="EPS41889.1"/>
    <property type="molecule type" value="Genomic_DNA"/>
</dbReference>
<sequence length="349" mass="32416">MLVKFTFVCLAVLASSVVADTALPVGKLLPRSSRVNRRQALDVVSSLCPASQFQCINIVGCCPIGYYCGSFNGKDGCCPNGDNCGSQAPPAQTTAAGGSGTGGGSGGGSGGNGSGGTATGGNGSSPTKTGNNDAGATGSGSGGSGGNRSSPSQTGSGSDGSPTGSGSGSGGSGSNDSSGTKTGEGSSPTGTSNGGSGGSPTNTGSGSSGGSPTGTESGANASGTASGSGNGSGAAATATSTKGSGTESTGTAVPTTMGNSLLIGMTDDSTTTTEEPMGTSTGTDGGMIIPLTGVDSTSTSGTSRPSATTSQAGNAGTQLHPAPFSTIFFFSAVVGGAIMLGGTIFSNMV</sequence>
<keyword evidence="3" id="KW-0732">Signal</keyword>
<dbReference type="Proteomes" id="UP000015100">
    <property type="component" value="Unassembled WGS sequence"/>
</dbReference>
<evidence type="ECO:0000256" key="2">
    <source>
        <dbReference type="SAM" id="Phobius"/>
    </source>
</evidence>
<feature type="chain" id="PRO_5004547936" description="Granulins domain-containing protein" evidence="3">
    <location>
        <begin position="20"/>
        <end position="349"/>
    </location>
</feature>
<feature type="compositionally biased region" description="Low complexity" evidence="1">
    <location>
        <begin position="233"/>
        <end position="252"/>
    </location>
</feature>
<keyword evidence="2" id="KW-1133">Transmembrane helix</keyword>
<evidence type="ECO:0008006" key="6">
    <source>
        <dbReference type="Google" id="ProtNLM"/>
    </source>
</evidence>
<protein>
    <recommendedName>
        <fullName evidence="6">Granulins domain-containing protein</fullName>
    </recommendedName>
</protein>
<feature type="signal peptide" evidence="3">
    <location>
        <begin position="1"/>
        <end position="19"/>
    </location>
</feature>
<keyword evidence="2" id="KW-0812">Transmembrane</keyword>
<dbReference type="STRING" id="1284197.S8AGB8"/>
<feature type="compositionally biased region" description="Gly residues" evidence="1">
    <location>
        <begin position="163"/>
        <end position="173"/>
    </location>
</feature>
<dbReference type="OrthoDB" id="5358959at2759"/>